<keyword evidence="4" id="KW-1185">Reference proteome</keyword>
<dbReference type="NCBIfam" id="NF038402">
    <property type="entry name" value="TroA_like"/>
    <property type="match status" value="1"/>
</dbReference>
<feature type="domain" description="Fe/B12 periplasmic-binding" evidence="2">
    <location>
        <begin position="46"/>
        <end position="291"/>
    </location>
</feature>
<evidence type="ECO:0000313" key="4">
    <source>
        <dbReference type="Proteomes" id="UP000243205"/>
    </source>
</evidence>
<dbReference type="Pfam" id="PF01497">
    <property type="entry name" value="Peripla_BP_2"/>
    <property type="match status" value="1"/>
</dbReference>
<evidence type="ECO:0000313" key="3">
    <source>
        <dbReference type="EMBL" id="SDE64080.1"/>
    </source>
</evidence>
<dbReference type="InterPro" id="IPR050902">
    <property type="entry name" value="ABC_Transporter_SBP"/>
</dbReference>
<dbReference type="InterPro" id="IPR002491">
    <property type="entry name" value="ABC_transptr_periplasmic_BD"/>
</dbReference>
<organism evidence="3 4">
    <name type="scientific">Desulfuromonas thiophila</name>
    <dbReference type="NCBI Taxonomy" id="57664"/>
    <lineage>
        <taxon>Bacteria</taxon>
        <taxon>Pseudomonadati</taxon>
        <taxon>Thermodesulfobacteriota</taxon>
        <taxon>Desulfuromonadia</taxon>
        <taxon>Desulfuromonadales</taxon>
        <taxon>Desulfuromonadaceae</taxon>
        <taxon>Desulfuromonas</taxon>
    </lineage>
</organism>
<dbReference type="PROSITE" id="PS50983">
    <property type="entry name" value="FE_B12_PBP"/>
    <property type="match status" value="1"/>
</dbReference>
<reference evidence="4" key="1">
    <citation type="submission" date="2016-10" db="EMBL/GenBank/DDBJ databases">
        <authorList>
            <person name="Varghese N."/>
            <person name="Submissions S."/>
        </authorList>
    </citation>
    <scope>NUCLEOTIDE SEQUENCE [LARGE SCALE GENOMIC DNA]</scope>
    <source>
        <strain evidence="4">DSM 8987</strain>
    </source>
</reference>
<dbReference type="PANTHER" id="PTHR30535">
    <property type="entry name" value="VITAMIN B12-BINDING PROTEIN"/>
    <property type="match status" value="1"/>
</dbReference>
<gene>
    <name evidence="3" type="ORF">SAMN05661003_12120</name>
</gene>
<sequence length="295" mass="32290">MPCLSRPFLLWWLLALWWLPAAVAAAPLTLVDDLGRRVELAGPACRILSLVPSVTETLFALGAGGQLVGRTDFCTYPPAALQLPSVGAYDNPNLEAVLLRRPDLVILSADMSNPAALARFEALRLPVYIVYPRSLDGVARQFEQLGRLCGREAAAAELGRRFAAVRQQVARQAPAQGPRVLLCVMVEPLIVAGDETLMGEMLRLCGGRNVAPGQRFPQWNVETLLQADPQLILVSAHPGQPRPETFFERWPLLQAVRQGRLVQLEADWLQRPGPRLIEGLQALAAVVRQAAQVQP</sequence>
<keyword evidence="1" id="KW-0732">Signal</keyword>
<evidence type="ECO:0000256" key="1">
    <source>
        <dbReference type="ARBA" id="ARBA00022729"/>
    </source>
</evidence>
<dbReference type="OrthoDB" id="9787830at2"/>
<dbReference type="PANTHER" id="PTHR30535:SF34">
    <property type="entry name" value="MOLYBDATE-BINDING PROTEIN MOLA"/>
    <property type="match status" value="1"/>
</dbReference>
<dbReference type="SUPFAM" id="SSF53807">
    <property type="entry name" value="Helical backbone' metal receptor"/>
    <property type="match status" value="1"/>
</dbReference>
<dbReference type="STRING" id="57664.SAMN05661003_12120"/>
<dbReference type="InterPro" id="IPR054828">
    <property type="entry name" value="Vit_B12_bind_prot"/>
</dbReference>
<name>A0A1G7EK61_9BACT</name>
<dbReference type="GO" id="GO:0071281">
    <property type="term" value="P:cellular response to iron ion"/>
    <property type="evidence" value="ECO:0007669"/>
    <property type="project" value="TreeGrafter"/>
</dbReference>
<dbReference type="RefSeq" id="WP_092080406.1">
    <property type="nucleotide sequence ID" value="NZ_FNAQ01000021.1"/>
</dbReference>
<dbReference type="EMBL" id="FNAQ01000021">
    <property type="protein sequence ID" value="SDE64080.1"/>
    <property type="molecule type" value="Genomic_DNA"/>
</dbReference>
<dbReference type="AlphaFoldDB" id="A0A1G7EK61"/>
<accession>A0A1G7EK61</accession>
<proteinExistence type="predicted"/>
<protein>
    <submittedName>
        <fullName evidence="3">Iron complex transport system substrate-binding protein</fullName>
    </submittedName>
</protein>
<dbReference type="Gene3D" id="3.40.50.1980">
    <property type="entry name" value="Nitrogenase molybdenum iron protein domain"/>
    <property type="match status" value="2"/>
</dbReference>
<dbReference type="CDD" id="cd01144">
    <property type="entry name" value="BtuF"/>
    <property type="match status" value="1"/>
</dbReference>
<dbReference type="Proteomes" id="UP000243205">
    <property type="component" value="Unassembled WGS sequence"/>
</dbReference>
<evidence type="ECO:0000259" key="2">
    <source>
        <dbReference type="PROSITE" id="PS50983"/>
    </source>
</evidence>